<keyword evidence="1" id="KW-1133">Transmembrane helix</keyword>
<keyword evidence="1" id="KW-0812">Transmembrane</keyword>
<dbReference type="OrthoDB" id="9097160at2"/>
<keyword evidence="3" id="KW-1185">Reference proteome</keyword>
<dbReference type="PANTHER" id="PTHR34821">
    <property type="entry name" value="INNER MEMBRANE PROTEIN YDCZ"/>
    <property type="match status" value="1"/>
</dbReference>
<proteinExistence type="predicted"/>
<dbReference type="PANTHER" id="PTHR34821:SF2">
    <property type="entry name" value="INNER MEMBRANE PROTEIN YDCZ"/>
    <property type="match status" value="1"/>
</dbReference>
<reference evidence="3" key="1">
    <citation type="submission" date="2016-11" db="EMBL/GenBank/DDBJ databases">
        <authorList>
            <person name="Varghese N."/>
            <person name="Submissions S."/>
        </authorList>
    </citation>
    <scope>NUCLEOTIDE SEQUENCE [LARGE SCALE GENOMIC DNA]</scope>
    <source>
        <strain evidence="3">DSM 22623</strain>
    </source>
</reference>
<evidence type="ECO:0000313" key="3">
    <source>
        <dbReference type="Proteomes" id="UP000184432"/>
    </source>
</evidence>
<dbReference type="STRING" id="570521.SAMN04488508_10336"/>
<dbReference type="Pfam" id="PF04657">
    <property type="entry name" value="DMT_YdcZ"/>
    <property type="match status" value="1"/>
</dbReference>
<gene>
    <name evidence="2" type="ORF">SAMN04488508_10336</name>
</gene>
<dbReference type="RefSeq" id="WP_073315409.1">
    <property type="nucleotide sequence ID" value="NZ_FQYP01000003.1"/>
</dbReference>
<name>A0A1M6DV86_9FLAO</name>
<feature type="transmembrane region" description="Helical" evidence="1">
    <location>
        <begin position="71"/>
        <end position="90"/>
    </location>
</feature>
<evidence type="ECO:0000256" key="1">
    <source>
        <dbReference type="SAM" id="Phobius"/>
    </source>
</evidence>
<dbReference type="InterPro" id="IPR006750">
    <property type="entry name" value="YdcZ"/>
</dbReference>
<feature type="transmembrane region" description="Helical" evidence="1">
    <location>
        <begin position="102"/>
        <end position="123"/>
    </location>
</feature>
<feature type="transmembrane region" description="Helical" evidence="1">
    <location>
        <begin position="6"/>
        <end position="23"/>
    </location>
</feature>
<evidence type="ECO:0000313" key="2">
    <source>
        <dbReference type="EMBL" id="SHI77167.1"/>
    </source>
</evidence>
<dbReference type="EMBL" id="FQYP01000003">
    <property type="protein sequence ID" value="SHI77167.1"/>
    <property type="molecule type" value="Genomic_DNA"/>
</dbReference>
<dbReference type="AlphaFoldDB" id="A0A1M6DV86"/>
<feature type="transmembrane region" description="Helical" evidence="1">
    <location>
        <begin position="35"/>
        <end position="56"/>
    </location>
</feature>
<organism evidence="2 3">
    <name type="scientific">Aquimarina spongiae</name>
    <dbReference type="NCBI Taxonomy" id="570521"/>
    <lineage>
        <taxon>Bacteria</taxon>
        <taxon>Pseudomonadati</taxon>
        <taxon>Bacteroidota</taxon>
        <taxon>Flavobacteriia</taxon>
        <taxon>Flavobacteriales</taxon>
        <taxon>Flavobacteriaceae</taxon>
        <taxon>Aquimarina</taxon>
    </lineage>
</organism>
<protein>
    <submittedName>
        <fullName evidence="2">Transporter family-2 protein</fullName>
    </submittedName>
</protein>
<sequence>MKSILIYTLAFTGGVFLAVQAGFNTQLGSILKQPIIAVISTSITSVVFGLLILLVISKGNIQLQIFGQVPWFLWFIGGLFSMIGITLYFYTIPKLGISKMIALGLCGQLIFSLIAGKFGWLNLPVEPLTAKRLVGAFAMIVGIILINSK</sequence>
<feature type="transmembrane region" description="Helical" evidence="1">
    <location>
        <begin position="129"/>
        <end position="146"/>
    </location>
</feature>
<keyword evidence="1" id="KW-0472">Membrane</keyword>
<accession>A0A1M6DV86</accession>
<dbReference type="GO" id="GO:0005886">
    <property type="term" value="C:plasma membrane"/>
    <property type="evidence" value="ECO:0007669"/>
    <property type="project" value="TreeGrafter"/>
</dbReference>
<dbReference type="Proteomes" id="UP000184432">
    <property type="component" value="Unassembled WGS sequence"/>
</dbReference>